<accession>A0A4Z0Y7D8</accession>
<feature type="domain" description="NADP-dependent oxidoreductase" evidence="2">
    <location>
        <begin position="18"/>
        <end position="307"/>
    </location>
</feature>
<evidence type="ECO:0000259" key="2">
    <source>
        <dbReference type="Pfam" id="PF00248"/>
    </source>
</evidence>
<dbReference type="GO" id="GO:0005737">
    <property type="term" value="C:cytoplasm"/>
    <property type="evidence" value="ECO:0007669"/>
    <property type="project" value="TreeGrafter"/>
</dbReference>
<protein>
    <recommendedName>
        <fullName evidence="2">NADP-dependent oxidoreductase domain-containing protein</fullName>
    </recommendedName>
</protein>
<dbReference type="GO" id="GO:0016491">
    <property type="term" value="F:oxidoreductase activity"/>
    <property type="evidence" value="ECO:0007669"/>
    <property type="project" value="UniProtKB-KW"/>
</dbReference>
<dbReference type="InterPro" id="IPR023210">
    <property type="entry name" value="NADP_OxRdtase_dom"/>
</dbReference>
<sequence length="329" mass="35988">MPGHPPPTTIAGKPVSSIGYGMMNLTVYGTVSHDDAIKSLKAAIDNGANFWNGGLFYGPPDANSLILLKAYFTKYPEDASKVVLSIKGAYNPATHTPECNPESIRAAVDEALRLLNGTHPIDIFECARMDPTVPVENMVQTLVELINEGKIGSYGLSEVNGQTIRRAHAVHPPAGVEIELSLFSRQALEKGGIVDTCHELGIPIIGYGVLDRGWLTGQLKTVDDLPKDDIRHHFPRFRPGAFEQNLKLADFVEGFAKRKGVTPAQVAIAWVKQQGVLPIPGAVKASRVEENSKEIELNDTELYELQQTLEKHEVVGFRYPEAFAARLDQ</sequence>
<dbReference type="EMBL" id="SKBN01000266">
    <property type="protein sequence ID" value="TGJ79724.1"/>
    <property type="molecule type" value="Genomic_DNA"/>
</dbReference>
<dbReference type="InterPro" id="IPR036812">
    <property type="entry name" value="NAD(P)_OxRdtase_dom_sf"/>
</dbReference>
<dbReference type="CDD" id="cd19077">
    <property type="entry name" value="AKR_AKR8A1-2"/>
    <property type="match status" value="1"/>
</dbReference>
<dbReference type="Gene3D" id="3.20.20.100">
    <property type="entry name" value="NADP-dependent oxidoreductase domain"/>
    <property type="match status" value="1"/>
</dbReference>
<dbReference type="Proteomes" id="UP000297716">
    <property type="component" value="Unassembled WGS sequence"/>
</dbReference>
<dbReference type="STRING" id="37992.A0A4Z0Y7D8"/>
<dbReference type="AlphaFoldDB" id="A0A4Z0Y7D8"/>
<dbReference type="SUPFAM" id="SSF51430">
    <property type="entry name" value="NAD(P)-linked oxidoreductase"/>
    <property type="match status" value="1"/>
</dbReference>
<dbReference type="Pfam" id="PF00248">
    <property type="entry name" value="Aldo_ket_red"/>
    <property type="match status" value="1"/>
</dbReference>
<dbReference type="PANTHER" id="PTHR43625:SF78">
    <property type="entry name" value="PYRIDOXAL REDUCTASE-RELATED"/>
    <property type="match status" value="1"/>
</dbReference>
<keyword evidence="4" id="KW-1185">Reference proteome</keyword>
<organism evidence="3 4">
    <name type="scientific">Xylaria hypoxylon</name>
    <dbReference type="NCBI Taxonomy" id="37992"/>
    <lineage>
        <taxon>Eukaryota</taxon>
        <taxon>Fungi</taxon>
        <taxon>Dikarya</taxon>
        <taxon>Ascomycota</taxon>
        <taxon>Pezizomycotina</taxon>
        <taxon>Sordariomycetes</taxon>
        <taxon>Xylariomycetidae</taxon>
        <taxon>Xylariales</taxon>
        <taxon>Xylariaceae</taxon>
        <taxon>Xylaria</taxon>
    </lineage>
</organism>
<name>A0A4Z0Y7D8_9PEZI</name>
<comment type="caution">
    <text evidence="3">The sequence shown here is derived from an EMBL/GenBank/DDBJ whole genome shotgun (WGS) entry which is preliminary data.</text>
</comment>
<keyword evidence="1" id="KW-0560">Oxidoreductase</keyword>
<proteinExistence type="predicted"/>
<dbReference type="OrthoDB" id="37537at2759"/>
<reference evidence="3 4" key="1">
    <citation type="submission" date="2019-03" db="EMBL/GenBank/DDBJ databases">
        <title>Draft genome sequence of Xylaria hypoxylon DSM 108379, a ubiquitous saprotrophic-parasitic fungi on hardwood.</title>
        <authorList>
            <person name="Buettner E."/>
            <person name="Leonhardt S."/>
            <person name="Gebauer A.M."/>
            <person name="Liers C."/>
            <person name="Hofrichter M."/>
            <person name="Kellner H."/>
        </authorList>
    </citation>
    <scope>NUCLEOTIDE SEQUENCE [LARGE SCALE GENOMIC DNA]</scope>
    <source>
        <strain evidence="3 4">DSM 108379</strain>
    </source>
</reference>
<dbReference type="InterPro" id="IPR050791">
    <property type="entry name" value="Aldo-Keto_reductase"/>
</dbReference>
<gene>
    <name evidence="3" type="ORF">E0Z10_g9036</name>
</gene>
<dbReference type="PANTHER" id="PTHR43625">
    <property type="entry name" value="AFLATOXIN B1 ALDEHYDE REDUCTASE"/>
    <property type="match status" value="1"/>
</dbReference>
<evidence type="ECO:0000313" key="3">
    <source>
        <dbReference type="EMBL" id="TGJ79724.1"/>
    </source>
</evidence>
<evidence type="ECO:0000313" key="4">
    <source>
        <dbReference type="Proteomes" id="UP000297716"/>
    </source>
</evidence>
<evidence type="ECO:0000256" key="1">
    <source>
        <dbReference type="ARBA" id="ARBA00023002"/>
    </source>
</evidence>